<accession>A0A1I1VLP3</accession>
<dbReference type="NCBIfam" id="TIGR01451">
    <property type="entry name" value="B_ant_repeat"/>
    <property type="match status" value="1"/>
</dbReference>
<dbReference type="Proteomes" id="UP000198598">
    <property type="component" value="Unassembled WGS sequence"/>
</dbReference>
<reference evidence="3 4" key="1">
    <citation type="submission" date="2016-10" db="EMBL/GenBank/DDBJ databases">
        <authorList>
            <person name="de Groot N.N."/>
        </authorList>
    </citation>
    <scope>NUCLEOTIDE SEQUENCE [LARGE SCALE GENOMIC DNA]</scope>
    <source>
        <strain evidence="3 4">DSM 26130</strain>
    </source>
</reference>
<evidence type="ECO:0000313" key="3">
    <source>
        <dbReference type="EMBL" id="SFD83744.1"/>
    </source>
</evidence>
<evidence type="ECO:0000313" key="4">
    <source>
        <dbReference type="Proteomes" id="UP000198598"/>
    </source>
</evidence>
<dbReference type="STRING" id="662367.SAMN05216167_107239"/>
<proteinExistence type="predicted"/>
<feature type="transmembrane region" description="Helical" evidence="2">
    <location>
        <begin position="64"/>
        <end position="82"/>
    </location>
</feature>
<keyword evidence="2" id="KW-0472">Membrane</keyword>
<dbReference type="RefSeq" id="WP_093829196.1">
    <property type="nucleotide sequence ID" value="NZ_FOLQ01000007.1"/>
</dbReference>
<dbReference type="EMBL" id="FOLQ01000007">
    <property type="protein sequence ID" value="SFD83744.1"/>
    <property type="molecule type" value="Genomic_DNA"/>
</dbReference>
<keyword evidence="4" id="KW-1185">Reference proteome</keyword>
<organism evidence="3 4">
    <name type="scientific">Spirosoma endophyticum</name>
    <dbReference type="NCBI Taxonomy" id="662367"/>
    <lineage>
        <taxon>Bacteria</taxon>
        <taxon>Pseudomonadati</taxon>
        <taxon>Bacteroidota</taxon>
        <taxon>Cytophagia</taxon>
        <taxon>Cytophagales</taxon>
        <taxon>Cytophagaceae</taxon>
        <taxon>Spirosoma</taxon>
    </lineage>
</organism>
<evidence type="ECO:0000256" key="2">
    <source>
        <dbReference type="SAM" id="Phobius"/>
    </source>
</evidence>
<dbReference type="InterPro" id="IPR011042">
    <property type="entry name" value="6-blade_b-propeller_TolB-like"/>
</dbReference>
<keyword evidence="2" id="KW-1133">Transmembrane helix</keyword>
<sequence length="1340" mass="133404">MNPNATWPGLPAPMPLSRTHGSTHPPFPNRLSARPGEGLIPENKNVTQKMTMTNHFTHKRETPGWLLLMLLFCLFAAGQVGAQNYVYPLTRVNSGGSSGDGGLASAAFTISHTGLADDGTYLYFMQYRSTTTSATVRRINKATGIIDLYTNNSTGVGLVDGPVASAKFGGLVFDIQYDGAGNLFIADFDNSAVRKINIATGIVSTVTTFGSNDQPTSVAAKNGILYIGTELYVYKYVLATNTKTIVAGNGTLTNVNGANALSSGVAYVGGLCINSTGTLLYFNNINLNTSTGSTLNSGAKKLDLTTGILTNIDCNNCSSPSLADNVPLNTTRMGTVGNGATGVGRSMAIDQFDNLYLSTPGVAAIGVQGAYISRVNTITGILTHVIGNNSDGTAGTVVNNNGGISGPALSTGIWGYLNVNNGSVSVGTDGILYTKCGFNGFRYSAGMVPDAPSLTKSVSPSTIVAGGTATYTFTITNTGTTNFAQSGLSFTDALPSGLRIAATPGVTVSGLTGGSVAATAGGTSIAASGYSIAAGATGTITVNVTNATGQLNASCGANPAAFTNGAANITAISTNMDNNVGDVCLVVAACTTPSTPTVASATQPTCAVGTGTINLSGLPSGAWTLNRTGTSSATITGTGTTYADAGLAPGTYTYTVTVITCTSPATSAQTINAAPATPSAPTFATTTQPTCSVATGTINLTGLPATGTWTLTRSGTSSATLTGSGTTYANTGLAPGTYTYTVTNASGCISPVSAAQTVNSQPATPSTPTFAASVQPTCAVGTGTINLTGLPATGTWTLTRSGTSSATLTGTGTTYADAGLAPGTYTYTVANAGGCTSAASAAQTINAQPAAPSAPTFATTTQPTCSVATGTINLTGLPATGTWTLTRSGTSSATLTGSGTTYADANLAAGTYTYTVTNAGGCTSSASAAQTVNPQPAAPSAPTFATTTQPTCSVATGTINLTGLPATGTWTLTRSGTSSATITGTGTTYANTGLAPGTYTYTVTNAGGCTSPASAAQTVNSQPATPSAPTFAASVQPTCAVGTGTINLTGLPATGTWTLNRTGTSSATITGTGTTYSNTGLAPGTYTYTVTNAGGCTSPASAAQTINAAPVTPVTPTLSATSTTNVCSVTTASLSALVTSTTPAGSTLEFHTSATPTAGNLVSTPGAIGAGTYYAFYVNTTGGCYSPASAAITVTITTCSPSDLTPIMTVLPSTTYGTTNITLVTDVYEINSVATTGPITVYVSKDPLLTVTFNGSATFINGKTVQNSAWTMTSNSSYYILTSTQTIPGGGKLSFGLNAVMTPGATTGVATMSVTIIGSSGGETNGANNTDSEKINYFSN</sequence>
<feature type="region of interest" description="Disordered" evidence="1">
    <location>
        <begin position="1"/>
        <end position="39"/>
    </location>
</feature>
<name>A0A1I1VLP3_9BACT</name>
<dbReference type="InterPro" id="IPR047589">
    <property type="entry name" value="DUF11_rpt"/>
</dbReference>
<protein>
    <submittedName>
        <fullName evidence="3">Conserved repeat domain-containing protein</fullName>
    </submittedName>
</protein>
<dbReference type="OrthoDB" id="951012at2"/>
<evidence type="ECO:0000256" key="1">
    <source>
        <dbReference type="SAM" id="MobiDB-lite"/>
    </source>
</evidence>
<keyword evidence="2" id="KW-0812">Transmembrane</keyword>
<dbReference type="Gene3D" id="2.120.10.30">
    <property type="entry name" value="TolB, C-terminal domain"/>
    <property type="match status" value="1"/>
</dbReference>
<dbReference type="SUPFAM" id="SSF63825">
    <property type="entry name" value="YWTD domain"/>
    <property type="match status" value="1"/>
</dbReference>
<gene>
    <name evidence="3" type="ORF">SAMN05216167_107239</name>
</gene>